<dbReference type="SMART" id="SM00267">
    <property type="entry name" value="GGDEF"/>
    <property type="match status" value="1"/>
</dbReference>
<dbReference type="PANTHER" id="PTHR45138">
    <property type="entry name" value="REGULATORY COMPONENTS OF SENSORY TRANSDUCTION SYSTEM"/>
    <property type="match status" value="1"/>
</dbReference>
<dbReference type="SUPFAM" id="SSF55073">
    <property type="entry name" value="Nucleotide cyclase"/>
    <property type="match status" value="1"/>
</dbReference>
<dbReference type="Gene3D" id="3.30.70.270">
    <property type="match status" value="1"/>
</dbReference>
<keyword evidence="1" id="KW-0812">Transmembrane</keyword>
<dbReference type="InterPro" id="IPR000160">
    <property type="entry name" value="GGDEF_dom"/>
</dbReference>
<dbReference type="InterPro" id="IPR050469">
    <property type="entry name" value="Diguanylate_Cyclase"/>
</dbReference>
<dbReference type="InterPro" id="IPR029787">
    <property type="entry name" value="Nucleotide_cyclase"/>
</dbReference>
<dbReference type="GO" id="GO:0043709">
    <property type="term" value="P:cell adhesion involved in single-species biofilm formation"/>
    <property type="evidence" value="ECO:0007669"/>
    <property type="project" value="TreeGrafter"/>
</dbReference>
<evidence type="ECO:0000259" key="2">
    <source>
        <dbReference type="PROSITE" id="PS50887"/>
    </source>
</evidence>
<gene>
    <name evidence="3" type="ORF">SAMN02910451_02943</name>
</gene>
<dbReference type="NCBIfam" id="TIGR00254">
    <property type="entry name" value="GGDEF"/>
    <property type="match status" value="1"/>
</dbReference>
<protein>
    <submittedName>
        <fullName evidence="3">Diguanylate cyclase (GGDEF) domain-containing protein</fullName>
    </submittedName>
</protein>
<dbReference type="Proteomes" id="UP000183047">
    <property type="component" value="Unassembled WGS sequence"/>
</dbReference>
<organism evidence="3 4">
    <name type="scientific">Butyrivibrio hungatei</name>
    <dbReference type="NCBI Taxonomy" id="185008"/>
    <lineage>
        <taxon>Bacteria</taxon>
        <taxon>Bacillati</taxon>
        <taxon>Bacillota</taxon>
        <taxon>Clostridia</taxon>
        <taxon>Lachnospirales</taxon>
        <taxon>Lachnospiraceae</taxon>
        <taxon>Butyrivibrio</taxon>
    </lineage>
</organism>
<dbReference type="GO" id="GO:1902201">
    <property type="term" value="P:negative regulation of bacterial-type flagellum-dependent cell motility"/>
    <property type="evidence" value="ECO:0007669"/>
    <property type="project" value="TreeGrafter"/>
</dbReference>
<keyword evidence="1" id="KW-1133">Transmembrane helix</keyword>
<dbReference type="EMBL" id="FMUR01000022">
    <property type="protein sequence ID" value="SCY52565.1"/>
    <property type="molecule type" value="Genomic_DNA"/>
</dbReference>
<feature type="transmembrane region" description="Helical" evidence="1">
    <location>
        <begin position="265"/>
        <end position="286"/>
    </location>
</feature>
<feature type="domain" description="GGDEF" evidence="2">
    <location>
        <begin position="430"/>
        <end position="561"/>
    </location>
</feature>
<keyword evidence="4" id="KW-1185">Reference proteome</keyword>
<feature type="transmembrane region" description="Helical" evidence="1">
    <location>
        <begin position="7"/>
        <end position="26"/>
    </location>
</feature>
<dbReference type="GO" id="GO:0052621">
    <property type="term" value="F:diguanylate cyclase activity"/>
    <property type="evidence" value="ECO:0007669"/>
    <property type="project" value="TreeGrafter"/>
</dbReference>
<dbReference type="InterPro" id="IPR043128">
    <property type="entry name" value="Rev_trsase/Diguanyl_cyclase"/>
</dbReference>
<accession>A0A1G5GM07</accession>
<dbReference type="GO" id="GO:0005886">
    <property type="term" value="C:plasma membrane"/>
    <property type="evidence" value="ECO:0007669"/>
    <property type="project" value="TreeGrafter"/>
</dbReference>
<evidence type="ECO:0000256" key="1">
    <source>
        <dbReference type="SAM" id="Phobius"/>
    </source>
</evidence>
<feature type="transmembrane region" description="Helical" evidence="1">
    <location>
        <begin position="298"/>
        <end position="317"/>
    </location>
</feature>
<evidence type="ECO:0000313" key="4">
    <source>
        <dbReference type="Proteomes" id="UP000183047"/>
    </source>
</evidence>
<dbReference type="Pfam" id="PF00990">
    <property type="entry name" value="GGDEF"/>
    <property type="match status" value="1"/>
</dbReference>
<feature type="transmembrane region" description="Helical" evidence="1">
    <location>
        <begin position="174"/>
        <end position="198"/>
    </location>
</feature>
<feature type="transmembrane region" description="Helical" evidence="1">
    <location>
        <begin position="210"/>
        <end position="234"/>
    </location>
</feature>
<feature type="transmembrane region" description="Helical" evidence="1">
    <location>
        <begin position="329"/>
        <end position="347"/>
    </location>
</feature>
<feature type="transmembrane region" description="Helical" evidence="1">
    <location>
        <begin position="240"/>
        <end position="258"/>
    </location>
</feature>
<keyword evidence="1" id="KW-0472">Membrane</keyword>
<evidence type="ECO:0000313" key="3">
    <source>
        <dbReference type="EMBL" id="SCY52565.1"/>
    </source>
</evidence>
<dbReference type="PANTHER" id="PTHR45138:SF9">
    <property type="entry name" value="DIGUANYLATE CYCLASE DGCM-RELATED"/>
    <property type="match status" value="1"/>
</dbReference>
<sequence>MRKHITFALSSIFFIALISFIFTTFLKVNPLYPKFTLDKGWVVTYKNQQYLNTNISNLSDQLGITFSRGDKITLTRPHPLQKNNAPFPYLVFKTQHCAYEVFLDGYTIAKENLDARTDGSFIGTGYNIIPLKKDFEGKKLSIDLYVVENDTKLSVITPLLGNYDDIYRLLLYTAAYPLLTGMFLIVFGHIFLLISLVLYMRSSGVFTQIICSLIVILLGLWLLTTFDCTTFLITKEINTFLRYVSLFLLVPCVYLLIYNLHKSDVYSVVGILGFSTLAFSILFIVLHLMNKVHIHHFLMPYYILSTLSFLALIMYNIKDIRSKTRNPSTQIIMLGITFVSLSFMLVVLSDMMNKNVDCRDSFIMKFLIPSASLFFVVTQLLNHFVFMTKFYAQRKEYASLTQLAYEDALTRLPNRASCDMKLNDLERSDLDFCIVSLDLNGLKQVNDNDGHPAGDKLIKSFADALSKVFCRKGDCFRTGGDEFLAVFDSIRRDELEALLKKLDNLLLELDKEDPDVNHSVSYGYAFRSETEEQDVHSVFMLADKKMYDAKRKHYAEIGKTR</sequence>
<dbReference type="AlphaFoldDB" id="A0A1G5GM07"/>
<proteinExistence type="predicted"/>
<dbReference type="CDD" id="cd01949">
    <property type="entry name" value="GGDEF"/>
    <property type="match status" value="1"/>
</dbReference>
<dbReference type="RefSeq" id="WP_074463326.1">
    <property type="nucleotide sequence ID" value="NZ_FMUR01000022.1"/>
</dbReference>
<dbReference type="PROSITE" id="PS50887">
    <property type="entry name" value="GGDEF"/>
    <property type="match status" value="1"/>
</dbReference>
<reference evidence="4" key="1">
    <citation type="submission" date="2016-10" db="EMBL/GenBank/DDBJ databases">
        <authorList>
            <person name="Varghese N."/>
            <person name="Submissions S."/>
        </authorList>
    </citation>
    <scope>NUCLEOTIDE SEQUENCE [LARGE SCALE GENOMIC DNA]</scope>
    <source>
        <strain evidence="4">XBD2006</strain>
    </source>
</reference>
<name>A0A1G5GM07_9FIRM</name>
<feature type="transmembrane region" description="Helical" evidence="1">
    <location>
        <begin position="367"/>
        <end position="386"/>
    </location>
</feature>